<dbReference type="PANTHER" id="PTHR33463">
    <property type="entry name" value="NB-ARC DOMAIN-CONTAINING PROTEIN-RELATED"/>
    <property type="match status" value="1"/>
</dbReference>
<comment type="similarity">
    <text evidence="1">Belongs to the disease resistance NB-LRR family.</text>
</comment>
<keyword evidence="7" id="KW-0175">Coiled coil</keyword>
<dbReference type="InterPro" id="IPR050905">
    <property type="entry name" value="Plant_NBS-LRR"/>
</dbReference>
<dbReference type="EMBL" id="CM009290">
    <property type="protein sequence ID" value="PNT59738.2"/>
    <property type="molecule type" value="Genomic_DNA"/>
</dbReference>
<dbReference type="Gene3D" id="3.80.10.10">
    <property type="entry name" value="Ribonuclease Inhibitor"/>
    <property type="match status" value="2"/>
</dbReference>
<evidence type="ECO:0000313" key="11">
    <source>
        <dbReference type="Proteomes" id="UP000006729"/>
    </source>
</evidence>
<keyword evidence="4" id="KW-0547">Nucleotide-binding</keyword>
<dbReference type="FunFam" id="3.40.50.300:FF:001091">
    <property type="entry name" value="Probable disease resistance protein At1g61300"/>
    <property type="match status" value="1"/>
</dbReference>
<evidence type="ECO:0000259" key="9">
    <source>
        <dbReference type="Pfam" id="PF23247"/>
    </source>
</evidence>
<dbReference type="Proteomes" id="UP000006729">
    <property type="component" value="Chromosome 1"/>
</dbReference>
<dbReference type="InterPro" id="IPR042197">
    <property type="entry name" value="Apaf_helical"/>
</dbReference>
<evidence type="ECO:0000259" key="8">
    <source>
        <dbReference type="Pfam" id="PF00931"/>
    </source>
</evidence>
<evidence type="ECO:0000256" key="5">
    <source>
        <dbReference type="ARBA" id="ARBA00022821"/>
    </source>
</evidence>
<evidence type="ECO:0000256" key="1">
    <source>
        <dbReference type="ARBA" id="ARBA00008894"/>
    </source>
</evidence>
<evidence type="ECO:0000256" key="2">
    <source>
        <dbReference type="ARBA" id="ARBA00022614"/>
    </source>
</evidence>
<dbReference type="GO" id="GO:0043531">
    <property type="term" value="F:ADP binding"/>
    <property type="evidence" value="ECO:0007669"/>
    <property type="project" value="InterPro"/>
</dbReference>
<dbReference type="Pfam" id="PF00931">
    <property type="entry name" value="NB-ARC"/>
    <property type="match status" value="1"/>
</dbReference>
<dbReference type="PANTHER" id="PTHR33463:SF135">
    <property type="entry name" value="RESISTANCE PROTEIN RPS2, PUTATIVE-RELATED"/>
    <property type="match status" value="1"/>
</dbReference>
<evidence type="ECO:0000313" key="10">
    <source>
        <dbReference type="EMBL" id="PNT59738.2"/>
    </source>
</evidence>
<protein>
    <submittedName>
        <fullName evidence="10">Uncharacterized protein</fullName>
    </submittedName>
</protein>
<dbReference type="Gene3D" id="1.10.8.430">
    <property type="entry name" value="Helical domain of apoptotic protease-activating factors"/>
    <property type="match status" value="1"/>
</dbReference>
<reference evidence="10 11" key="1">
    <citation type="journal article" date="2006" name="Science">
        <title>The genome of black cottonwood, Populus trichocarpa (Torr. &amp; Gray).</title>
        <authorList>
            <person name="Tuskan G.A."/>
            <person name="Difazio S."/>
            <person name="Jansson S."/>
            <person name="Bohlmann J."/>
            <person name="Grigoriev I."/>
            <person name="Hellsten U."/>
            <person name="Putnam N."/>
            <person name="Ralph S."/>
            <person name="Rombauts S."/>
            <person name="Salamov A."/>
            <person name="Schein J."/>
            <person name="Sterck L."/>
            <person name="Aerts A."/>
            <person name="Bhalerao R.R."/>
            <person name="Bhalerao R.P."/>
            <person name="Blaudez D."/>
            <person name="Boerjan W."/>
            <person name="Brun A."/>
            <person name="Brunner A."/>
            <person name="Busov V."/>
            <person name="Campbell M."/>
            <person name="Carlson J."/>
            <person name="Chalot M."/>
            <person name="Chapman J."/>
            <person name="Chen G.L."/>
            <person name="Cooper D."/>
            <person name="Coutinho P.M."/>
            <person name="Couturier J."/>
            <person name="Covert S."/>
            <person name="Cronk Q."/>
            <person name="Cunningham R."/>
            <person name="Davis J."/>
            <person name="Degroeve S."/>
            <person name="Dejardin A."/>
            <person name="Depamphilis C."/>
            <person name="Detter J."/>
            <person name="Dirks B."/>
            <person name="Dubchak I."/>
            <person name="Duplessis S."/>
            <person name="Ehlting J."/>
            <person name="Ellis B."/>
            <person name="Gendler K."/>
            <person name="Goodstein D."/>
            <person name="Gribskov M."/>
            <person name="Grimwood J."/>
            <person name="Groover A."/>
            <person name="Gunter L."/>
            <person name="Hamberger B."/>
            <person name="Heinze B."/>
            <person name="Helariutta Y."/>
            <person name="Henrissat B."/>
            <person name="Holligan D."/>
            <person name="Holt R."/>
            <person name="Huang W."/>
            <person name="Islam-Faridi N."/>
            <person name="Jones S."/>
            <person name="Jones-Rhoades M."/>
            <person name="Jorgensen R."/>
            <person name="Joshi C."/>
            <person name="Kangasjarvi J."/>
            <person name="Karlsson J."/>
            <person name="Kelleher C."/>
            <person name="Kirkpatrick R."/>
            <person name="Kirst M."/>
            <person name="Kohler A."/>
            <person name="Kalluri U."/>
            <person name="Larimer F."/>
            <person name="Leebens-Mack J."/>
            <person name="Leple J.C."/>
            <person name="Locascio P."/>
            <person name="Lou Y."/>
            <person name="Lucas S."/>
            <person name="Martin F."/>
            <person name="Montanini B."/>
            <person name="Napoli C."/>
            <person name="Nelson D.R."/>
            <person name="Nelson C."/>
            <person name="Nieminen K."/>
            <person name="Nilsson O."/>
            <person name="Pereda V."/>
            <person name="Peter G."/>
            <person name="Philippe R."/>
            <person name="Pilate G."/>
            <person name="Poliakov A."/>
            <person name="Razumovskaya J."/>
            <person name="Richardson P."/>
            <person name="Rinaldi C."/>
            <person name="Ritland K."/>
            <person name="Rouze P."/>
            <person name="Ryaboy D."/>
            <person name="Schmutz J."/>
            <person name="Schrader J."/>
            <person name="Segerman B."/>
            <person name="Shin H."/>
            <person name="Siddiqui A."/>
            <person name="Sterky F."/>
            <person name="Terry A."/>
            <person name="Tsai C.J."/>
            <person name="Uberbacher E."/>
            <person name="Unneberg P."/>
            <person name="Vahala J."/>
            <person name="Wall K."/>
            <person name="Wessler S."/>
            <person name="Yang G."/>
            <person name="Yin T."/>
            <person name="Douglas C."/>
            <person name="Marra M."/>
            <person name="Sandberg G."/>
            <person name="Van de Peer Y."/>
            <person name="Rokhsar D."/>
        </authorList>
    </citation>
    <scope>NUCLEOTIDE SEQUENCE [LARGE SCALE GENOMIC DNA]</scope>
    <source>
        <strain evidence="11">cv. Nisqually</strain>
    </source>
</reference>
<evidence type="ECO:0000256" key="6">
    <source>
        <dbReference type="ARBA" id="ARBA00022840"/>
    </source>
</evidence>
<dbReference type="InterPro" id="IPR057135">
    <property type="entry name" value="At4g27190-like_LRR"/>
</dbReference>
<dbReference type="Gene3D" id="1.10.10.10">
    <property type="entry name" value="Winged helix-like DNA-binding domain superfamily/Winged helix DNA-binding domain"/>
    <property type="match status" value="1"/>
</dbReference>
<evidence type="ECO:0000256" key="3">
    <source>
        <dbReference type="ARBA" id="ARBA00022737"/>
    </source>
</evidence>
<proteinExistence type="inferred from homology"/>
<feature type="domain" description="Disease resistance protein At4g27190-like leucine-rich repeats" evidence="9">
    <location>
        <begin position="824"/>
        <end position="922"/>
    </location>
</feature>
<dbReference type="AlphaFoldDB" id="A0A2K2CCI3"/>
<accession>A0A2K2CCI3</accession>
<organism evidence="10 11">
    <name type="scientific">Populus trichocarpa</name>
    <name type="common">Western balsam poplar</name>
    <name type="synonym">Populus balsamifera subsp. trichocarpa</name>
    <dbReference type="NCBI Taxonomy" id="3694"/>
    <lineage>
        <taxon>Eukaryota</taxon>
        <taxon>Viridiplantae</taxon>
        <taxon>Streptophyta</taxon>
        <taxon>Embryophyta</taxon>
        <taxon>Tracheophyta</taxon>
        <taxon>Spermatophyta</taxon>
        <taxon>Magnoliopsida</taxon>
        <taxon>eudicotyledons</taxon>
        <taxon>Gunneridae</taxon>
        <taxon>Pentapetalae</taxon>
        <taxon>rosids</taxon>
        <taxon>fabids</taxon>
        <taxon>Malpighiales</taxon>
        <taxon>Salicaceae</taxon>
        <taxon>Saliceae</taxon>
        <taxon>Populus</taxon>
    </lineage>
</organism>
<dbReference type="InterPro" id="IPR002182">
    <property type="entry name" value="NB-ARC"/>
</dbReference>
<dbReference type="InParanoid" id="A0A2K2CCI3"/>
<keyword evidence="2" id="KW-0433">Leucine-rich repeat</keyword>
<keyword evidence="5" id="KW-0611">Plant defense</keyword>
<dbReference type="Gene3D" id="3.40.50.300">
    <property type="entry name" value="P-loop containing nucleotide triphosphate hydrolases"/>
    <property type="match status" value="1"/>
</dbReference>
<dbReference type="Pfam" id="PF23247">
    <property type="entry name" value="LRR_RPS2"/>
    <property type="match status" value="2"/>
</dbReference>
<evidence type="ECO:0000256" key="7">
    <source>
        <dbReference type="SAM" id="Coils"/>
    </source>
</evidence>
<keyword evidence="3" id="KW-0677">Repeat</keyword>
<evidence type="ECO:0000256" key="4">
    <source>
        <dbReference type="ARBA" id="ARBA00022741"/>
    </source>
</evidence>
<dbReference type="SUPFAM" id="SSF52540">
    <property type="entry name" value="P-loop containing nucleoside triphosphate hydrolases"/>
    <property type="match status" value="1"/>
</dbReference>
<dbReference type="InterPro" id="IPR036388">
    <property type="entry name" value="WH-like_DNA-bd_sf"/>
</dbReference>
<dbReference type="InterPro" id="IPR027417">
    <property type="entry name" value="P-loop_NTPase"/>
</dbReference>
<sequence length="971" mass="109856">MKARKDDNANMIGLYGMGGVGKTTLVKRVGTIARESQLFDEVLMATVSQNPNVIDIQNRMADMLGLKIEENSKEGRADRLRQRLKKVEKMLITLDDVWKHIDLKEIGIPFGDDHRGCKILLTTRVQGICFSMECQQKVHLRVLPEDEAWDLFSINAGLRDGDSTLNTVAREVARECQGLPIALVTVGRALRGKSRVQWEVASKQLKESQFVRMEQIDEQNNAYTCLKLSYDYLKYEETKSCFVLCCLFPEDYDIPIEDLTRYAVGYGLHQDAEPIEDARKRVSVAIENLKDCCMLLGSETEEHVKMHDLVRDVAIQIASKEYGFMVKAGLGLENWQWTGKSFEGCTTISLMGNKLAELPEGLVCPQLKVLLLEVDSGLNVPQRFFEGMTEIEVLSLKGGCLSLQSLELSTKLQSLVLIRCGCKDLIGLRKLQRLKILGLRRCLSIEELPDEIGELKELRLLDVTGCERLRRIPVNLIGRLKKLEELLIGDRSFQGWDAVGCDSTGGMNASLTELNSLSQLAVLSLWIPKVECIPRDFVFPVSLRKYDIIFGNRFDAGRYPTSTRLILAGTSFNAKTFEQLFLHKLEFVKVRDCEDVFTLFPAKLRQGLKNLKEVIVHSCKSLEEVFELGEADEGSSEEKELLSSLTLLKLQELPELKCIWKGPTRHVSLQNLVHLKVSDLKKLTFIFTPSLARNLPKLESLRINECGELKHIIREEDGEREIIPESPRFPKLKKINISFCFSLEYVFPVSMSPSLTNLEQMRIARADNLKQIFYGGEGDALTRDGIIKFPRLREFSLWLQSNYSFLGPRNFDAQLPLQRLTIEGHEEVGNWLAQLQQNGFLQRLEFVRVDDCGDVRTPFPAKLLRALNNLEEVIVDSCKSLEEVFELGEPDEGSSEEKELPLLSSLTELRLSCLPELKCIWKGPSMLVGETTGGGFETLGGDKTHCFISRTKAYNYLTQKLNTIHALSLSL</sequence>
<gene>
    <name evidence="10" type="ORF">POPTR_001G427500</name>
</gene>
<dbReference type="PRINTS" id="PR00364">
    <property type="entry name" value="DISEASERSIST"/>
</dbReference>
<dbReference type="GO" id="GO:0005524">
    <property type="term" value="F:ATP binding"/>
    <property type="evidence" value="ECO:0007669"/>
    <property type="project" value="UniProtKB-KW"/>
</dbReference>
<keyword evidence="11" id="KW-1185">Reference proteome</keyword>
<dbReference type="InterPro" id="IPR032675">
    <property type="entry name" value="LRR_dom_sf"/>
</dbReference>
<keyword evidence="6" id="KW-0067">ATP-binding</keyword>
<feature type="domain" description="NB-ARC" evidence="8">
    <location>
        <begin position="6"/>
        <end position="156"/>
    </location>
</feature>
<name>A0A2K2CCI3_POPTR</name>
<dbReference type="SUPFAM" id="SSF52058">
    <property type="entry name" value="L domain-like"/>
    <property type="match status" value="2"/>
</dbReference>
<dbReference type="GO" id="GO:0006952">
    <property type="term" value="P:defense response"/>
    <property type="evidence" value="ECO:0007669"/>
    <property type="project" value="UniProtKB-KW"/>
</dbReference>
<feature type="coiled-coil region" evidence="7">
    <location>
        <begin position="70"/>
        <end position="97"/>
    </location>
</feature>
<feature type="domain" description="Disease resistance protein At4g27190-like leucine-rich repeats" evidence="9">
    <location>
        <begin position="576"/>
        <end position="707"/>
    </location>
</feature>